<dbReference type="PROSITE" id="PS50222">
    <property type="entry name" value="EF_HAND_2"/>
    <property type="match status" value="1"/>
</dbReference>
<dbReference type="EMBL" id="GG738884">
    <property type="protein sequence ID" value="EFC41595.1"/>
    <property type="molecule type" value="Genomic_DNA"/>
</dbReference>
<dbReference type="SUPFAM" id="SSF52058">
    <property type="entry name" value="L domain-like"/>
    <property type="match status" value="1"/>
</dbReference>
<proteinExistence type="predicted"/>
<feature type="coiled-coil region" evidence="4">
    <location>
        <begin position="265"/>
        <end position="352"/>
    </location>
</feature>
<evidence type="ECO:0000256" key="2">
    <source>
        <dbReference type="ARBA" id="ARBA00022737"/>
    </source>
</evidence>
<feature type="region of interest" description="Disordered" evidence="5">
    <location>
        <begin position="678"/>
        <end position="701"/>
    </location>
</feature>
<evidence type="ECO:0000256" key="3">
    <source>
        <dbReference type="ARBA" id="ARBA00022837"/>
    </source>
</evidence>
<keyword evidence="3" id="KW-0106">Calcium</keyword>
<dbReference type="Gene3D" id="1.10.238.10">
    <property type="entry name" value="EF-hand"/>
    <property type="match status" value="1"/>
</dbReference>
<dbReference type="eggNOG" id="ENOG502QVTY">
    <property type="taxonomic scope" value="Eukaryota"/>
</dbReference>
<dbReference type="KEGG" id="ngr:NAEGRDRAFT_70381"/>
<dbReference type="GO" id="GO:0005737">
    <property type="term" value="C:cytoplasm"/>
    <property type="evidence" value="ECO:0007669"/>
    <property type="project" value="TreeGrafter"/>
</dbReference>
<dbReference type="InterPro" id="IPR011992">
    <property type="entry name" value="EF-hand-dom_pair"/>
</dbReference>
<dbReference type="Proteomes" id="UP000006671">
    <property type="component" value="Unassembled WGS sequence"/>
</dbReference>
<name>D2VN60_NAEGR</name>
<dbReference type="VEuPathDB" id="AmoebaDB:NAEGRDRAFT_70381"/>
<keyword evidence="1" id="KW-0433">Leucine-rich repeat</keyword>
<feature type="region of interest" description="Disordered" evidence="5">
    <location>
        <begin position="355"/>
        <end position="374"/>
    </location>
</feature>
<dbReference type="PROSITE" id="PS00018">
    <property type="entry name" value="EF_HAND_1"/>
    <property type="match status" value="1"/>
</dbReference>
<dbReference type="AlphaFoldDB" id="D2VN60"/>
<feature type="compositionally biased region" description="Acidic residues" evidence="5">
    <location>
        <begin position="683"/>
        <end position="701"/>
    </location>
</feature>
<evidence type="ECO:0000256" key="1">
    <source>
        <dbReference type="ARBA" id="ARBA00022614"/>
    </source>
</evidence>
<dbReference type="InterPro" id="IPR001611">
    <property type="entry name" value="Leu-rich_rpt"/>
</dbReference>
<accession>D2VN60</accession>
<dbReference type="GO" id="GO:0005509">
    <property type="term" value="F:calcium ion binding"/>
    <property type="evidence" value="ECO:0007669"/>
    <property type="project" value="InterPro"/>
</dbReference>
<dbReference type="OrthoDB" id="2021138at2759"/>
<dbReference type="Gene3D" id="3.80.10.10">
    <property type="entry name" value="Ribonuclease Inhibitor"/>
    <property type="match status" value="1"/>
</dbReference>
<dbReference type="PANTHER" id="PTHR16306:SF1">
    <property type="entry name" value="CHROMOSOME UNDETERMINED SCAFFOLD_7, WHOLE GENOME SHOTGUN SEQUENCE"/>
    <property type="match status" value="1"/>
</dbReference>
<evidence type="ECO:0000259" key="6">
    <source>
        <dbReference type="PROSITE" id="PS50222"/>
    </source>
</evidence>
<gene>
    <name evidence="7" type="ORF">NAEGRDRAFT_70381</name>
</gene>
<evidence type="ECO:0000256" key="5">
    <source>
        <dbReference type="SAM" id="MobiDB-lite"/>
    </source>
</evidence>
<dbReference type="SUPFAM" id="SSF47473">
    <property type="entry name" value="EF-hand"/>
    <property type="match status" value="1"/>
</dbReference>
<evidence type="ECO:0000313" key="8">
    <source>
        <dbReference type="Proteomes" id="UP000006671"/>
    </source>
</evidence>
<dbReference type="OMA" id="ILEWASC"/>
<dbReference type="PROSITE" id="PS51450">
    <property type="entry name" value="LRR"/>
    <property type="match status" value="1"/>
</dbReference>
<protein>
    <submittedName>
        <fullName evidence="7">Predicted protein</fullName>
    </submittedName>
</protein>
<dbReference type="InterPro" id="IPR002048">
    <property type="entry name" value="EF_hand_dom"/>
</dbReference>
<organism evidence="8">
    <name type="scientific">Naegleria gruberi</name>
    <name type="common">Amoeba</name>
    <dbReference type="NCBI Taxonomy" id="5762"/>
    <lineage>
        <taxon>Eukaryota</taxon>
        <taxon>Discoba</taxon>
        <taxon>Heterolobosea</taxon>
        <taxon>Tetramitia</taxon>
        <taxon>Eutetramitia</taxon>
        <taxon>Vahlkampfiidae</taxon>
        <taxon>Naegleria</taxon>
    </lineage>
</organism>
<feature type="domain" description="EF-hand" evidence="6">
    <location>
        <begin position="606"/>
        <end position="637"/>
    </location>
</feature>
<dbReference type="Pfam" id="PF12799">
    <property type="entry name" value="LRR_4"/>
    <property type="match status" value="1"/>
</dbReference>
<dbReference type="InterPro" id="IPR032675">
    <property type="entry name" value="LRR_dom_sf"/>
</dbReference>
<dbReference type="InterPro" id="IPR025875">
    <property type="entry name" value="Leu-rich_rpt_4"/>
</dbReference>
<sequence length="701" mass="80194">MEKLREILNNYPDSTEVSLEKCNLTTLDDVLDYLGKLGNLKVLRLGNNFLSKLPSDMSNMKKLEYLDVSNNPFGDLEDIMSGLVSLPSLKHLYISLNEDDEDNLIISMANLQSFNGTPLTDIPDNDPALYNEEDAPGETFTSNPPQDSYANTEQNEKVEFNETDLESSRKVYEASCLFLGQKPQFSNFAADTIAHLKNNLTEETDHVKATITISNANKTLYDRSFEDIIGVIAKSDKKLSSVLAIVKSSYSGLLDDCFTLMDNTVLEYNKRVRSLQKDLDAADVEIGQLLEAAEALQQSASDSESTKRKVLLSWEKERESLCEEIGFLKTELEKYKNRLTQFQLNRQKISTQINTSPSKLLKTPQSPSTGNSQLSSSTFKLSQITVNVNTKSLTLRQLKDLIEEIYASKQKFDEKCAESRLPRETMEQHLYTYLNQKYGLKNIILDYASSIVQGIKRYSTEDNDVAVFGKILRNEIDEEFRFVQKQLKDTVAELLKVFLRGKYTKKMDSEIQAMLQQRMSGDILEEEWVDIVKYMYNKEDSVNVIMKVTEAIQAIQNKLNRGNSRQIGSTSPTKSIPNNQNKVPFKIFLKVLLTYQLKGHEQFLYKFVKLFRKVDGDKNGILSEIEFKHLLHLINPNRSESDYAQWLNYVDPYNNQHITFTECVTFLSSELLKLMGEKSQNDSVDEENADEEFEYENNAEM</sequence>
<dbReference type="PANTHER" id="PTHR16306">
    <property type="entry name" value="TRANSLIN-ASSOCIATED FACTOR X-INTERACTING PROTEIN 1"/>
    <property type="match status" value="1"/>
</dbReference>
<keyword evidence="2" id="KW-0677">Repeat</keyword>
<keyword evidence="8" id="KW-1185">Reference proteome</keyword>
<dbReference type="GeneID" id="8851432"/>
<evidence type="ECO:0000256" key="4">
    <source>
        <dbReference type="SAM" id="Coils"/>
    </source>
</evidence>
<keyword evidence="4" id="KW-0175">Coiled coil</keyword>
<dbReference type="InterPro" id="IPR018247">
    <property type="entry name" value="EF_Hand_1_Ca_BS"/>
</dbReference>
<dbReference type="RefSeq" id="XP_002674339.1">
    <property type="nucleotide sequence ID" value="XM_002674293.1"/>
</dbReference>
<dbReference type="InParanoid" id="D2VN60"/>
<evidence type="ECO:0000313" key="7">
    <source>
        <dbReference type="EMBL" id="EFC41595.1"/>
    </source>
</evidence>
<reference evidence="7 8" key="1">
    <citation type="journal article" date="2010" name="Cell">
        <title>The genome of Naegleria gruberi illuminates early eukaryotic versatility.</title>
        <authorList>
            <person name="Fritz-Laylin L.K."/>
            <person name="Prochnik S.E."/>
            <person name="Ginger M.L."/>
            <person name="Dacks J.B."/>
            <person name="Carpenter M.L."/>
            <person name="Field M.C."/>
            <person name="Kuo A."/>
            <person name="Paredez A."/>
            <person name="Chapman J."/>
            <person name="Pham J."/>
            <person name="Shu S."/>
            <person name="Neupane R."/>
            <person name="Cipriano M."/>
            <person name="Mancuso J."/>
            <person name="Tu H."/>
            <person name="Salamov A."/>
            <person name="Lindquist E."/>
            <person name="Shapiro H."/>
            <person name="Lucas S."/>
            <person name="Grigoriev I.V."/>
            <person name="Cande W.Z."/>
            <person name="Fulton C."/>
            <person name="Rokhsar D.S."/>
            <person name="Dawson S.C."/>
        </authorList>
    </citation>
    <scope>NUCLEOTIDE SEQUENCE [LARGE SCALE GENOMIC DNA]</scope>
    <source>
        <strain evidence="7 8">NEG-M</strain>
    </source>
</reference>